<gene>
    <name evidence="1" type="ORF">Tci_063007</name>
</gene>
<sequence length="307" mass="35912">MLKLFEGDDVMRLAANATNLDSIVELIIYVFFLEAHEMAPPPSRSTHLLEEVTRLKLLILLRPILGLLHRLSVSSTPEDLHMYNDMAPDAQVHLSDDKDIGNAYIPKVNLRQDWWKPFEEDRPATPEPAWSIPSSDLPKMMLGQMWIEEECKYDIANMYGISHWWFQRQRLYIDRHTSGGDRRAVRTHIRILSVIRIKVFSMYGYDYMKKIILRRADLNKHIIAERDFNYLYPSDFEDLYLLNLQGHLANELTNAFEKPFELKDLQHSFRNSDACYYDQEKCGHAGPKVTTSQEGNTPQQGWLRDLL</sequence>
<dbReference type="EMBL" id="BKCJ010010315">
    <property type="protein sequence ID" value="GEU91029.1"/>
    <property type="molecule type" value="Genomic_DNA"/>
</dbReference>
<dbReference type="AlphaFoldDB" id="A0A6L2P0A3"/>
<evidence type="ECO:0000313" key="1">
    <source>
        <dbReference type="EMBL" id="GEU91029.1"/>
    </source>
</evidence>
<accession>A0A6L2P0A3</accession>
<comment type="caution">
    <text evidence="1">The sequence shown here is derived from an EMBL/GenBank/DDBJ whole genome shotgun (WGS) entry which is preliminary data.</text>
</comment>
<organism evidence="1">
    <name type="scientific">Tanacetum cinerariifolium</name>
    <name type="common">Dalmatian daisy</name>
    <name type="synonym">Chrysanthemum cinerariifolium</name>
    <dbReference type="NCBI Taxonomy" id="118510"/>
    <lineage>
        <taxon>Eukaryota</taxon>
        <taxon>Viridiplantae</taxon>
        <taxon>Streptophyta</taxon>
        <taxon>Embryophyta</taxon>
        <taxon>Tracheophyta</taxon>
        <taxon>Spermatophyta</taxon>
        <taxon>Magnoliopsida</taxon>
        <taxon>eudicotyledons</taxon>
        <taxon>Gunneridae</taxon>
        <taxon>Pentapetalae</taxon>
        <taxon>asterids</taxon>
        <taxon>campanulids</taxon>
        <taxon>Asterales</taxon>
        <taxon>Asteraceae</taxon>
        <taxon>Asteroideae</taxon>
        <taxon>Anthemideae</taxon>
        <taxon>Anthemidinae</taxon>
        <taxon>Tanacetum</taxon>
    </lineage>
</organism>
<protein>
    <submittedName>
        <fullName evidence="1">Uncharacterized protein</fullName>
    </submittedName>
</protein>
<reference evidence="1" key="1">
    <citation type="journal article" date="2019" name="Sci. Rep.">
        <title>Draft genome of Tanacetum cinerariifolium, the natural source of mosquito coil.</title>
        <authorList>
            <person name="Yamashiro T."/>
            <person name="Shiraishi A."/>
            <person name="Satake H."/>
            <person name="Nakayama K."/>
        </authorList>
    </citation>
    <scope>NUCLEOTIDE SEQUENCE</scope>
</reference>
<name>A0A6L2P0A3_TANCI</name>
<proteinExistence type="predicted"/>